<dbReference type="SUPFAM" id="SSF50156">
    <property type="entry name" value="PDZ domain-like"/>
    <property type="match status" value="2"/>
</dbReference>
<dbReference type="RefSeq" id="WP_064824972.1">
    <property type="nucleotide sequence ID" value="NZ_CP013522.1"/>
</dbReference>
<sequence length="501" mass="50947">MSHILLKHRTAALVGAAIIAGAACLPFAINSSTALAAPSDTGGILAASGSFAAIVDADKPAVVTITTTVKATDVSAGQQDSPMDEQFRQFFEDQGIPLPRQAPQQKPSQHAMALGSGFIISPDGVIVTNNHVIDNALGIKVTLDDGTELPAKLIGTDPKSDVAVLKIAAGKPLQTIAWGDSDRLKLGDQILAIGNPFGIGTTVTAGIVSARGRDLHSGPYDDFIQIDAPINHGNSGGPLVDREGKVVGINTAIYSPNGGSVGVGFAIPSDEAKAIVAKLEKNGSIDHGYLGVQIQPVTKDVADAVGLNKTGGALVAAVSADTPAAAAGLKPGDIVTSVGGEAVKTPKDLSRLVADLSPGTRESLGLWRDGKTMELNVTVGANAGAQKQAAAENPDRQGQASGQPSLGISLADLTPDVRQQLDLPRSVNGAVVASVKPDKSAAAAGIQSGDVIVSVNDRPVHNARDVKAAIAEAGKAGRKSVLLLIERDGQKTFVAVPFATA</sequence>
<reference evidence="20 22" key="2">
    <citation type="submission" date="2020-11" db="EMBL/GenBank/DDBJ databases">
        <title>Indigenous Rhizobia Nodulating Common beans in Western Kenya.</title>
        <authorList>
            <person name="Wekesa C.S."/>
            <person name="Oelmueller R."/>
            <person name="Furch A.C."/>
        </authorList>
    </citation>
    <scope>NUCLEOTIDE SEQUENCE [LARGE SCALE GENOMIC DNA]</scope>
    <source>
        <strain evidence="22">BS3</strain>
        <strain evidence="20">S3</strain>
    </source>
</reference>
<accession>A0A192T7A7</accession>
<comment type="subcellular location">
    <subcellularLocation>
        <location evidence="2">Periplasm</location>
    </subcellularLocation>
</comment>
<comment type="similarity">
    <text evidence="3">Belongs to the peptidase S1C family.</text>
</comment>
<evidence type="ECO:0000313" key="22">
    <source>
        <dbReference type="Proteomes" id="UP000540266"/>
    </source>
</evidence>
<name>A0A192T7A7_9HYPH</name>
<feature type="compositionally biased region" description="Polar residues" evidence="16">
    <location>
        <begin position="396"/>
        <end position="406"/>
    </location>
</feature>
<dbReference type="Gene3D" id="2.30.42.10">
    <property type="match status" value="2"/>
</dbReference>
<feature type="chain" id="PRO_5043971675" description="Probable periplasmic serine endoprotease DegP-like" evidence="17">
    <location>
        <begin position="37"/>
        <end position="501"/>
    </location>
</feature>
<comment type="catalytic activity">
    <reaction evidence="1">
        <text>Acts on substrates that are at least partially unfolded. The cleavage site P1 residue is normally between a pair of hydrophobic residues, such as Val-|-Val.</text>
        <dbReference type="EC" id="3.4.21.107"/>
    </reaction>
</comment>
<evidence type="ECO:0000256" key="10">
    <source>
        <dbReference type="ARBA" id="ARBA00022801"/>
    </source>
</evidence>
<dbReference type="InterPro" id="IPR036034">
    <property type="entry name" value="PDZ_sf"/>
</dbReference>
<evidence type="ECO:0000256" key="13">
    <source>
        <dbReference type="ARBA" id="ARBA00032850"/>
    </source>
</evidence>
<evidence type="ECO:0000256" key="17">
    <source>
        <dbReference type="SAM" id="SignalP"/>
    </source>
</evidence>
<feature type="region of interest" description="Disordered" evidence="16">
    <location>
        <begin position="384"/>
        <end position="408"/>
    </location>
</feature>
<keyword evidence="21" id="KW-1185">Reference proteome</keyword>
<feature type="active site" description="Charge relay system" evidence="14">
    <location>
        <position position="161"/>
    </location>
</feature>
<dbReference type="FunFam" id="2.40.10.120:FF:000007">
    <property type="entry name" value="Periplasmic serine endoprotease DegP-like"/>
    <property type="match status" value="1"/>
</dbReference>
<keyword evidence="9" id="KW-0574">Periplasm</keyword>
<evidence type="ECO:0000259" key="18">
    <source>
        <dbReference type="PROSITE" id="PS50106"/>
    </source>
</evidence>
<dbReference type="CDD" id="cd10839">
    <property type="entry name" value="cpPDZ1_DegP-like"/>
    <property type="match status" value="1"/>
</dbReference>
<feature type="domain" description="PDZ" evidence="18">
    <location>
        <begin position="401"/>
        <end position="488"/>
    </location>
</feature>
<dbReference type="SMART" id="SM00228">
    <property type="entry name" value="PDZ"/>
    <property type="match status" value="2"/>
</dbReference>
<evidence type="ECO:0000256" key="2">
    <source>
        <dbReference type="ARBA" id="ARBA00004418"/>
    </source>
</evidence>
<feature type="signal peptide" evidence="17">
    <location>
        <begin position="1"/>
        <end position="36"/>
    </location>
</feature>
<evidence type="ECO:0000313" key="20">
    <source>
        <dbReference type="EMBL" id="QPK07584.1"/>
    </source>
</evidence>
<keyword evidence="6 19" id="KW-0645">Protease</keyword>
<feature type="binding site" evidence="15">
    <location>
        <position position="161"/>
    </location>
    <ligand>
        <name>substrate</name>
    </ligand>
</feature>
<evidence type="ECO:0000256" key="5">
    <source>
        <dbReference type="ARBA" id="ARBA00013958"/>
    </source>
</evidence>
<evidence type="ECO:0000256" key="11">
    <source>
        <dbReference type="ARBA" id="ARBA00022825"/>
    </source>
</evidence>
<evidence type="ECO:0000256" key="15">
    <source>
        <dbReference type="PIRSR" id="PIRSR611782-2"/>
    </source>
</evidence>
<dbReference type="GeneID" id="45956534"/>
<keyword evidence="7 17" id="KW-0732">Signal</keyword>
<protein>
    <recommendedName>
        <fullName evidence="5">Probable periplasmic serine endoprotease DegP-like</fullName>
        <ecNumber evidence="4">3.4.21.107</ecNumber>
    </recommendedName>
    <alternativeName>
        <fullName evidence="13">Protease Do</fullName>
    </alternativeName>
</protein>
<evidence type="ECO:0000313" key="19">
    <source>
        <dbReference type="EMBL" id="ANL83933.1"/>
    </source>
</evidence>
<dbReference type="InterPro" id="IPR011782">
    <property type="entry name" value="Pept_S1C_Do"/>
</dbReference>
<dbReference type="Pfam" id="PF13180">
    <property type="entry name" value="PDZ_2"/>
    <property type="match status" value="2"/>
</dbReference>
<evidence type="ECO:0000256" key="6">
    <source>
        <dbReference type="ARBA" id="ARBA00022670"/>
    </source>
</evidence>
<dbReference type="InterPro" id="IPR001478">
    <property type="entry name" value="PDZ"/>
</dbReference>
<dbReference type="SUPFAM" id="SSF50494">
    <property type="entry name" value="Trypsin-like serine proteases"/>
    <property type="match status" value="1"/>
</dbReference>
<dbReference type="PROSITE" id="PS51257">
    <property type="entry name" value="PROKAR_LIPOPROTEIN"/>
    <property type="match status" value="1"/>
</dbReference>
<dbReference type="Gene3D" id="2.40.10.120">
    <property type="match status" value="1"/>
</dbReference>
<feature type="binding site" evidence="15">
    <location>
        <begin position="233"/>
        <end position="235"/>
    </location>
    <ligand>
        <name>substrate</name>
    </ligand>
</feature>
<feature type="domain" description="PDZ" evidence="18">
    <location>
        <begin position="276"/>
        <end position="344"/>
    </location>
</feature>
<dbReference type="EMBL" id="CP013568">
    <property type="protein sequence ID" value="ANL83933.1"/>
    <property type="molecule type" value="Genomic_DNA"/>
</dbReference>
<evidence type="ECO:0000256" key="3">
    <source>
        <dbReference type="ARBA" id="ARBA00010541"/>
    </source>
</evidence>
<dbReference type="PANTHER" id="PTHR22939">
    <property type="entry name" value="SERINE PROTEASE FAMILY S1C HTRA-RELATED"/>
    <property type="match status" value="1"/>
</dbReference>
<keyword evidence="8" id="KW-0677">Repeat</keyword>
<dbReference type="STRING" id="396.AMC85_CH01185"/>
<dbReference type="GO" id="GO:0004252">
    <property type="term" value="F:serine-type endopeptidase activity"/>
    <property type="evidence" value="ECO:0007669"/>
    <property type="project" value="InterPro"/>
</dbReference>
<evidence type="ECO:0000256" key="16">
    <source>
        <dbReference type="SAM" id="MobiDB-lite"/>
    </source>
</evidence>
<feature type="binding site" evidence="15">
    <location>
        <position position="131"/>
    </location>
    <ligand>
        <name>substrate</name>
    </ligand>
</feature>
<keyword evidence="12" id="KW-0346">Stress response</keyword>
<evidence type="ECO:0000256" key="12">
    <source>
        <dbReference type="ARBA" id="ARBA00023016"/>
    </source>
</evidence>
<dbReference type="AlphaFoldDB" id="A0A192T7A7"/>
<dbReference type="Proteomes" id="UP000540266">
    <property type="component" value="Chromosome"/>
</dbReference>
<dbReference type="PRINTS" id="PR00834">
    <property type="entry name" value="PROTEASES2C"/>
</dbReference>
<dbReference type="Pfam" id="PF13365">
    <property type="entry name" value="Trypsin_2"/>
    <property type="match status" value="1"/>
</dbReference>
<feature type="active site" description="Charge relay system" evidence="14">
    <location>
        <position position="131"/>
    </location>
</feature>
<proteinExistence type="inferred from homology"/>
<dbReference type="Proteomes" id="UP000078551">
    <property type="component" value="Chromosome"/>
</dbReference>
<keyword evidence="10 19" id="KW-0378">Hydrolase</keyword>
<gene>
    <name evidence="19" type="primary">degP-1</name>
    <name evidence="19" type="synonym">htrA-1</name>
    <name evidence="19" type="ORF">AMC81_CH01122</name>
    <name evidence="20" type="ORF">HER27_013950</name>
</gene>
<organism evidence="20 22">
    <name type="scientific">Rhizobium phaseoli</name>
    <dbReference type="NCBI Taxonomy" id="396"/>
    <lineage>
        <taxon>Bacteria</taxon>
        <taxon>Pseudomonadati</taxon>
        <taxon>Pseudomonadota</taxon>
        <taxon>Alphaproteobacteria</taxon>
        <taxon>Hyphomicrobiales</taxon>
        <taxon>Rhizobiaceae</taxon>
        <taxon>Rhizobium/Agrobacterium group</taxon>
        <taxon>Rhizobium</taxon>
    </lineage>
</organism>
<dbReference type="InterPro" id="IPR009003">
    <property type="entry name" value="Peptidase_S1_PA"/>
</dbReference>
<dbReference type="EMBL" id="CP064931">
    <property type="protein sequence ID" value="QPK07584.1"/>
    <property type="molecule type" value="Genomic_DNA"/>
</dbReference>
<evidence type="ECO:0000256" key="14">
    <source>
        <dbReference type="PIRSR" id="PIRSR611782-1"/>
    </source>
</evidence>
<evidence type="ECO:0000256" key="8">
    <source>
        <dbReference type="ARBA" id="ARBA00022737"/>
    </source>
</evidence>
<dbReference type="EC" id="3.4.21.107" evidence="4"/>
<evidence type="ECO:0000256" key="7">
    <source>
        <dbReference type="ARBA" id="ARBA00022729"/>
    </source>
</evidence>
<dbReference type="GO" id="GO:0042597">
    <property type="term" value="C:periplasmic space"/>
    <property type="evidence" value="ECO:0007669"/>
    <property type="project" value="UniProtKB-SubCell"/>
</dbReference>
<keyword evidence="11" id="KW-0720">Serine protease</keyword>
<evidence type="ECO:0000256" key="9">
    <source>
        <dbReference type="ARBA" id="ARBA00022764"/>
    </source>
</evidence>
<dbReference type="PROSITE" id="PS50106">
    <property type="entry name" value="PDZ"/>
    <property type="match status" value="2"/>
</dbReference>
<evidence type="ECO:0000256" key="1">
    <source>
        <dbReference type="ARBA" id="ARBA00001772"/>
    </source>
</evidence>
<feature type="active site" description="Charge relay system" evidence="14">
    <location>
        <position position="235"/>
    </location>
</feature>
<evidence type="ECO:0000256" key="4">
    <source>
        <dbReference type="ARBA" id="ARBA00013035"/>
    </source>
</evidence>
<dbReference type="InterPro" id="IPR001940">
    <property type="entry name" value="Peptidase_S1C"/>
</dbReference>
<dbReference type="NCBIfam" id="TIGR02037">
    <property type="entry name" value="degP_htrA_DO"/>
    <property type="match status" value="1"/>
</dbReference>
<dbReference type="GO" id="GO:0006508">
    <property type="term" value="P:proteolysis"/>
    <property type="evidence" value="ECO:0007669"/>
    <property type="project" value="UniProtKB-KW"/>
</dbReference>
<evidence type="ECO:0000313" key="21">
    <source>
        <dbReference type="Proteomes" id="UP000078551"/>
    </source>
</evidence>
<reference evidence="19 21" key="1">
    <citation type="submission" date="2015-11" db="EMBL/GenBank/DDBJ databases">
        <title>The limits of bacterial species coexistence and the symbiotic plasmid transference in sympatric Rhizobium populations.</title>
        <authorList>
            <person name="Perez-Carrascal O.M."/>
            <person name="VanInsberghe D."/>
            <person name="Juarez S."/>
            <person name="Polz M.F."/>
            <person name="Vinuesa P."/>
            <person name="Gonzalez V."/>
        </authorList>
    </citation>
    <scope>NUCLEOTIDE SEQUENCE [LARGE SCALE GENOMIC DNA]</scope>
    <source>
        <strain evidence="19 21">N771</strain>
    </source>
</reference>
<dbReference type="PANTHER" id="PTHR22939:SF130">
    <property type="entry name" value="PERIPLASMIC SERINE ENDOPROTEASE DEGP-LIKE-RELATED"/>
    <property type="match status" value="1"/>
</dbReference>